<name>A0A3Q0J9L5_DIACI</name>
<evidence type="ECO:0000313" key="3">
    <source>
        <dbReference type="RefSeq" id="XP_026685187.1"/>
    </source>
</evidence>
<dbReference type="RefSeq" id="XP_026685188.1">
    <property type="nucleotide sequence ID" value="XM_026829387.1"/>
</dbReference>
<organism evidence="1 3">
    <name type="scientific">Diaphorina citri</name>
    <name type="common">Asian citrus psyllid</name>
    <dbReference type="NCBI Taxonomy" id="121845"/>
    <lineage>
        <taxon>Eukaryota</taxon>
        <taxon>Metazoa</taxon>
        <taxon>Ecdysozoa</taxon>
        <taxon>Arthropoda</taxon>
        <taxon>Hexapoda</taxon>
        <taxon>Insecta</taxon>
        <taxon>Pterygota</taxon>
        <taxon>Neoptera</taxon>
        <taxon>Paraneoptera</taxon>
        <taxon>Hemiptera</taxon>
        <taxon>Sternorrhyncha</taxon>
        <taxon>Psylloidea</taxon>
        <taxon>Psyllidae</taxon>
        <taxon>Diaphorininae</taxon>
        <taxon>Diaphorina</taxon>
    </lineage>
</organism>
<reference evidence="2 3" key="1">
    <citation type="submission" date="2025-04" db="UniProtKB">
        <authorList>
            <consortium name="RefSeq"/>
        </authorList>
    </citation>
    <scope>IDENTIFICATION</scope>
</reference>
<dbReference type="KEGG" id="dci:113470724"/>
<dbReference type="RefSeq" id="XP_026685186.1">
    <property type="nucleotide sequence ID" value="XM_026829385.1"/>
</dbReference>
<dbReference type="PANTHER" id="PTHR47272:SF2">
    <property type="entry name" value="PIGGYBAC TRANSPOSABLE ELEMENT-DERIVED PROTEIN 3-LIKE"/>
    <property type="match status" value="1"/>
</dbReference>
<sequence>MAKCVWSNGSTTSHLPQFQLKKVLIPWAPAHDGQRRTDRTSEFTHGAHKENMGGVDFLDRMMSYYRISHRTKKWTVRTIVHMIDFAVAAGWIMYRRDMIAQNTPRNRIMDLLDFKLSIKNHLIHVDPPAEDSDSDFEDNPQPAKT</sequence>
<dbReference type="PANTHER" id="PTHR47272">
    <property type="entry name" value="DDE_TNP_1_7 DOMAIN-CONTAINING PROTEIN"/>
    <property type="match status" value="1"/>
</dbReference>
<dbReference type="PaxDb" id="121845-A0A3Q0J9L5"/>
<evidence type="ECO:0000313" key="2">
    <source>
        <dbReference type="RefSeq" id="XP_026685186.1"/>
    </source>
</evidence>
<keyword evidence="1" id="KW-1185">Reference proteome</keyword>
<dbReference type="OrthoDB" id="6626627at2759"/>
<dbReference type="RefSeq" id="XP_026685187.1">
    <property type="nucleotide sequence ID" value="XM_026829386.1"/>
</dbReference>
<gene>
    <name evidence="2 3 4" type="primary">LOC113470724</name>
</gene>
<evidence type="ECO:0000313" key="4">
    <source>
        <dbReference type="RefSeq" id="XP_026685188.1"/>
    </source>
</evidence>
<dbReference type="STRING" id="121845.A0A3Q0J9L5"/>
<proteinExistence type="predicted"/>
<dbReference type="Proteomes" id="UP000079169">
    <property type="component" value="Unplaced"/>
</dbReference>
<evidence type="ECO:0000313" key="1">
    <source>
        <dbReference type="Proteomes" id="UP000079169"/>
    </source>
</evidence>
<accession>A0A3Q0J9L5</accession>
<dbReference type="AlphaFoldDB" id="A0A3Q0J9L5"/>
<protein>
    <submittedName>
        <fullName evidence="2 3">Uncharacterized protein LOC113470724</fullName>
    </submittedName>
</protein>
<dbReference type="GeneID" id="113470724"/>